<dbReference type="PATRIC" id="fig|1261.5.peg.229"/>
<dbReference type="EMBL" id="LSQZ01000008">
    <property type="protein sequence ID" value="KXI14414.1"/>
    <property type="molecule type" value="Genomic_DNA"/>
</dbReference>
<feature type="transmembrane region" description="Helical" evidence="1">
    <location>
        <begin position="405"/>
        <end position="424"/>
    </location>
</feature>
<protein>
    <recommendedName>
        <fullName evidence="5">Phosphoglyceromutase</fullName>
    </recommendedName>
</protein>
<feature type="transmembrane region" description="Helical" evidence="1">
    <location>
        <begin position="496"/>
        <end position="517"/>
    </location>
</feature>
<proteinExistence type="predicted"/>
<reference evidence="3 4" key="1">
    <citation type="submission" date="2016-02" db="EMBL/GenBank/DDBJ databases">
        <authorList>
            <person name="Wen L."/>
            <person name="He K."/>
            <person name="Yang H."/>
        </authorList>
    </citation>
    <scope>NUCLEOTIDE SEQUENCE [LARGE SCALE GENOMIC DNA]</scope>
    <source>
        <strain evidence="3 4">MJR8628A</strain>
    </source>
</reference>
<feature type="transmembrane region" description="Helical" evidence="1">
    <location>
        <begin position="563"/>
        <end position="582"/>
    </location>
</feature>
<feature type="signal peptide" evidence="2">
    <location>
        <begin position="1"/>
        <end position="24"/>
    </location>
</feature>
<evidence type="ECO:0008006" key="5">
    <source>
        <dbReference type="Google" id="ProtNLM"/>
    </source>
</evidence>
<feature type="chain" id="PRO_5007468569" description="Phosphoglyceromutase" evidence="2">
    <location>
        <begin position="25"/>
        <end position="763"/>
    </location>
</feature>
<comment type="caution">
    <text evidence="3">The sequence shown here is derived from an EMBL/GenBank/DDBJ whole genome shotgun (WGS) entry which is preliminary data.</text>
</comment>
<organism evidence="3 4">
    <name type="scientific">Peptostreptococcus anaerobius</name>
    <dbReference type="NCBI Taxonomy" id="1261"/>
    <lineage>
        <taxon>Bacteria</taxon>
        <taxon>Bacillati</taxon>
        <taxon>Bacillota</taxon>
        <taxon>Clostridia</taxon>
        <taxon>Peptostreptococcales</taxon>
        <taxon>Peptostreptococcaceae</taxon>
        <taxon>Peptostreptococcus</taxon>
    </lineage>
</organism>
<keyword evidence="2" id="KW-0732">Signal</keyword>
<feature type="transmembrane region" description="Helical" evidence="1">
    <location>
        <begin position="613"/>
        <end position="636"/>
    </location>
</feature>
<dbReference type="AlphaFoldDB" id="A0A135YYC7"/>
<keyword evidence="1" id="KW-0812">Transmembrane</keyword>
<accession>A0A135YYC7</accession>
<feature type="transmembrane region" description="Helical" evidence="1">
    <location>
        <begin position="444"/>
        <end position="461"/>
    </location>
</feature>
<feature type="transmembrane region" description="Helical" evidence="1">
    <location>
        <begin position="588"/>
        <end position="606"/>
    </location>
</feature>
<feature type="transmembrane region" description="Helical" evidence="1">
    <location>
        <begin position="706"/>
        <end position="724"/>
    </location>
</feature>
<dbReference type="RefSeq" id="WP_061101608.1">
    <property type="nucleotide sequence ID" value="NZ_CP096607.1"/>
</dbReference>
<sequence>MIKKISSLMLTLILLVTFATPALASQVKSDKMELATEMPIEKGEVDPSADNNTAKNKGKVIVIDMNRVNMDNMSRFKSISGLIDKSAFIGQMNIRGDKGYDDRRNYASIGSTGRVNILPETRISFEKSTEDQKKIYQAATGTKALNINLDNINFIDFYNQNKGEYKSSIGYLGQTLSSNGKKIGVLGNSDYYDSTGQFVKNRDFCLAVMDSRGRIHDGVLDGINKKKTNFPYGIGTDYKKLREETKRLYESSDLLFVELGDTFRLDEYKENLNKNTYAKMKRMVYSEANKYIASTLKMAGDNDTIYIIGSFPSRLDYKNNRRLAPVIRIDKSEKGSGLLETSTTRRKGVIANIDLGVDILNRFGLKNKFMNGRVIKSVPMENSFEYLQKDYKKIIAISSIRMSIINIYVTIIVASWIICALALWKKEKIPQKHRGKVLNVLKEFVKLGLIMPLAFLTAPILQARTEPGVALSIIAATIVYYLAGRVLFKNDDMKQICLFASAMIAIIVVDSALYTPLMESNIMSYDPMIGARYYGIGNEYEGVTIGSAIIAFAILLEHKSIKRWMVVPFLLLVLFTSAYPAMGANVGGAISECVAYIVFILLIYDIKIDLKKALMILLATGGLVVAFAIADIALGLGSHLGNFVNQILANGPMEIVNVFARKIEMNVKLAQTTVWVNILLAGLAILALIIFRPNKNFAAMKAKYPLIYKGYLSIMVGCIVTLFVNDSGIISSATDSIYLLIPIIIIMINEKMSIENVNKEKIC</sequence>
<evidence type="ECO:0000313" key="4">
    <source>
        <dbReference type="Proteomes" id="UP000070326"/>
    </source>
</evidence>
<evidence type="ECO:0000256" key="1">
    <source>
        <dbReference type="SAM" id="Phobius"/>
    </source>
</evidence>
<dbReference type="Proteomes" id="UP000070326">
    <property type="component" value="Unassembled WGS sequence"/>
</dbReference>
<dbReference type="STRING" id="1261.HMPREF3195_00223"/>
<keyword evidence="1" id="KW-0472">Membrane</keyword>
<dbReference type="eggNOG" id="COG3119">
    <property type="taxonomic scope" value="Bacteria"/>
</dbReference>
<feature type="transmembrane region" description="Helical" evidence="1">
    <location>
        <begin position="674"/>
        <end position="694"/>
    </location>
</feature>
<name>A0A135YYC7_9FIRM</name>
<feature type="transmembrane region" description="Helical" evidence="1">
    <location>
        <begin position="730"/>
        <end position="749"/>
    </location>
</feature>
<keyword evidence="1" id="KW-1133">Transmembrane helix</keyword>
<feature type="transmembrane region" description="Helical" evidence="1">
    <location>
        <begin position="537"/>
        <end position="556"/>
    </location>
</feature>
<gene>
    <name evidence="3" type="ORF">HMPREF3195_00223</name>
</gene>
<feature type="transmembrane region" description="Helical" evidence="1">
    <location>
        <begin position="467"/>
        <end position="484"/>
    </location>
</feature>
<evidence type="ECO:0000313" key="3">
    <source>
        <dbReference type="EMBL" id="KXI14414.1"/>
    </source>
</evidence>
<evidence type="ECO:0000256" key="2">
    <source>
        <dbReference type="SAM" id="SignalP"/>
    </source>
</evidence>